<dbReference type="AlphaFoldDB" id="A0AAV4G6B2"/>
<dbReference type="Proteomes" id="UP000762676">
    <property type="component" value="Unassembled WGS sequence"/>
</dbReference>
<dbReference type="InterPro" id="IPR019196">
    <property type="entry name" value="ABC_transp_unknown"/>
</dbReference>
<protein>
    <submittedName>
        <fullName evidence="3">Gliding-associated ABC transporter substrate-binding protein GldG</fullName>
    </submittedName>
</protein>
<gene>
    <name evidence="3" type="ORF">ElyMa_002318500</name>
</gene>
<feature type="domain" description="ABC-type uncharacterised transport system" evidence="1">
    <location>
        <begin position="156"/>
        <end position="436"/>
    </location>
</feature>
<dbReference type="InterPro" id="IPR011889">
    <property type="entry name" value="Liste_lipo_26"/>
</dbReference>
<dbReference type="NCBIfam" id="TIGR03521">
    <property type="entry name" value="GldG"/>
    <property type="match status" value="1"/>
</dbReference>
<name>A0AAV4G6B2_9GAST</name>
<dbReference type="Pfam" id="PF03382">
    <property type="entry name" value="DUF285"/>
    <property type="match status" value="2"/>
</dbReference>
<evidence type="ECO:0000259" key="2">
    <source>
        <dbReference type="Pfam" id="PF23357"/>
    </source>
</evidence>
<organism evidence="3 4">
    <name type="scientific">Elysia marginata</name>
    <dbReference type="NCBI Taxonomy" id="1093978"/>
    <lineage>
        <taxon>Eukaryota</taxon>
        <taxon>Metazoa</taxon>
        <taxon>Spiralia</taxon>
        <taxon>Lophotrochozoa</taxon>
        <taxon>Mollusca</taxon>
        <taxon>Gastropoda</taxon>
        <taxon>Heterobranchia</taxon>
        <taxon>Euthyneura</taxon>
        <taxon>Panpulmonata</taxon>
        <taxon>Sacoglossa</taxon>
        <taxon>Placobranchoidea</taxon>
        <taxon>Plakobranchidae</taxon>
        <taxon>Elysia</taxon>
    </lineage>
</organism>
<keyword evidence="4" id="KW-1185">Reference proteome</keyword>
<comment type="caution">
    <text evidence="3">The sequence shown here is derived from an EMBL/GenBank/DDBJ whole genome shotgun (WGS) entry which is preliminary data.</text>
</comment>
<sequence length="872" mass="99250">MTEDGRYSLSETSKNIIKKVDTTLYIDVLIKDKLPTEFRRLKIETEQILEEISNENPLIKFNFVNPLENYPSTEQGVSQLQKLGLKPLRKTQQEQTGISQIILFPWALANLGKRTIKIPLLKYKIGVSIEERINKSIQVLEYNILSAIANLTTPKKKKIAVLKGHRELPNILIADLIANLQEQYDVRPYKMHSKEDANRTLDSLKKYDLALLLKPQKAFSDSEKYILDQYIMNGGKALLTLEKTTAELDSLYGNGLTLAFPKNLNLDDMLFKYGVRINPKIIKDLYFTQIVIASGYGSKTDYIAVPWVYAPMIISSNNHAINNNIEPIRMTFVSPIDTLKNTLKKTILLSSSALSKTVGTPTTIDIESIKSKPDKTSFNEGHIPVAVLIEGKFNSVYKNRVKPFKTSSKDKSSDTKIIVISDGDLVKNQTKNACSKSNTETPKSNTEKPRIPLKSLEEVDGADYVSGKWKPKGKELYHIKVNDETIREVVYKEVKRLGLEADLYHIDVSGVTNMSHMFAMLTDKALRIMEKKEKKHNYLAQFNGDLSAWDVSNVTNMMAMFSRSHFNGNISKWNVSKVTYMSERQKKEKEIRDINRGKYTYLGLFNGDLSGWDVSNVKNMEGMFACSDFNGDISKWNVSKVENMVGMFHFSEFNGNISKWKVSKVENMSEMFSGSKFNGDISTWNVSEVTNMNGMFEGSEFNGDISGWKVSKVEDMSSMFSFSKFNSDISNWDIHSVTNMSSMFTLSKFNGDISNWDVYNVTNMGSMFSLSEFNGDISKWEVSKVTNMSEMFAGSKFNGDLSKWTVSKVKNMSEMFKSRIFTKGQARLFNLPKNEYPTSFNRGKELKDWDVSNVTNMKDMFDYDAPKPSWYT</sequence>
<evidence type="ECO:0000313" key="3">
    <source>
        <dbReference type="EMBL" id="GFR80595.1"/>
    </source>
</evidence>
<accession>A0AAV4G6B2</accession>
<dbReference type="InterPro" id="IPR055396">
    <property type="entry name" value="DUF7088"/>
</dbReference>
<dbReference type="Pfam" id="PF23357">
    <property type="entry name" value="DUF7088"/>
    <property type="match status" value="1"/>
</dbReference>
<dbReference type="EMBL" id="BMAT01004790">
    <property type="protein sequence ID" value="GFR80595.1"/>
    <property type="molecule type" value="Genomic_DNA"/>
</dbReference>
<evidence type="ECO:0000259" key="1">
    <source>
        <dbReference type="Pfam" id="PF09822"/>
    </source>
</evidence>
<dbReference type="InterPro" id="IPR005046">
    <property type="entry name" value="DUF285"/>
</dbReference>
<dbReference type="Pfam" id="PF09822">
    <property type="entry name" value="ABC_transp_aux"/>
    <property type="match status" value="1"/>
</dbReference>
<proteinExistence type="predicted"/>
<dbReference type="InterPro" id="IPR019863">
    <property type="entry name" value="Motility-assoc_ABC-rel_GldG"/>
</dbReference>
<evidence type="ECO:0000313" key="4">
    <source>
        <dbReference type="Proteomes" id="UP000762676"/>
    </source>
</evidence>
<reference evidence="3 4" key="1">
    <citation type="journal article" date="2021" name="Elife">
        <title>Chloroplast acquisition without the gene transfer in kleptoplastic sea slugs, Plakobranchus ocellatus.</title>
        <authorList>
            <person name="Maeda T."/>
            <person name="Takahashi S."/>
            <person name="Yoshida T."/>
            <person name="Shimamura S."/>
            <person name="Takaki Y."/>
            <person name="Nagai Y."/>
            <person name="Toyoda A."/>
            <person name="Suzuki Y."/>
            <person name="Arimoto A."/>
            <person name="Ishii H."/>
            <person name="Satoh N."/>
            <person name="Nishiyama T."/>
            <person name="Hasebe M."/>
            <person name="Maruyama T."/>
            <person name="Minagawa J."/>
            <person name="Obokata J."/>
            <person name="Shigenobu S."/>
        </authorList>
    </citation>
    <scope>NUCLEOTIDE SEQUENCE [LARGE SCALE GENOMIC DNA]</scope>
</reference>
<dbReference type="NCBIfam" id="TIGR02167">
    <property type="entry name" value="Liste_lipo_26"/>
    <property type="match status" value="5"/>
</dbReference>
<feature type="domain" description="DUF7088" evidence="2">
    <location>
        <begin position="3"/>
        <end position="109"/>
    </location>
</feature>